<proteinExistence type="predicted"/>
<comment type="caution">
    <text evidence="6">The sequence shown here is derived from an EMBL/GenBank/DDBJ whole genome shotgun (WGS) entry which is preliminary data.</text>
</comment>
<dbReference type="InterPro" id="IPR013815">
    <property type="entry name" value="ATP_grasp_subdomain_1"/>
</dbReference>
<sequence>MKKLLILGGTYFQVPAIKYAKSQGYHVITCDYLPGNPGHKWADEYYNVSTTDKEKVLELARSLHVDGILCFASDPAAPTAAYVSEKLGLPGNPYDKIVLLGEKHLWREFLRKNGFRVPKAKPYLDVREVNVAEWRFPVMIKPVDSSGSKGISKVSDKNELAGAFHYALSYSRLKIVLIEEYIEKVGPQIGGDGFFGTSRLDFVCYGDQVVDESINGYVPCGMKFPSLLSSVLKKNITDDIERAIQLSGLKNLSFNLEVMVDKNDHVYLMELGPRNGGNCIPEVIQNYTGVNMVALAVEASLGNTIPVTPGSNEHVFAYYALHSHIPGIYKGYCLSGHFKGRVNNSYIFLNEGDKIDVFLGSNQTIGILLLEFDTREDMDAFFETPSTYVEVMVEQGNA</sequence>
<keyword evidence="1" id="KW-0436">Ligase</keyword>
<name>A0ABR7D481_9BACT</name>
<reference evidence="6 7" key="1">
    <citation type="submission" date="2020-08" db="EMBL/GenBank/DDBJ databases">
        <title>Genome public.</title>
        <authorList>
            <person name="Liu C."/>
            <person name="Sun Q."/>
        </authorList>
    </citation>
    <scope>NUCLEOTIDE SEQUENCE [LARGE SCALE GENOMIC DNA]</scope>
    <source>
        <strain evidence="6 7">NSJ-56</strain>
    </source>
</reference>
<keyword evidence="3 4" id="KW-0067">ATP-binding</keyword>
<dbReference type="PANTHER" id="PTHR43585">
    <property type="entry name" value="FUMIPYRROLE BIOSYNTHESIS PROTEIN C"/>
    <property type="match status" value="1"/>
</dbReference>
<keyword evidence="2 4" id="KW-0547">Nucleotide-binding</keyword>
<dbReference type="Gene3D" id="3.40.50.20">
    <property type="match status" value="1"/>
</dbReference>
<dbReference type="Gene3D" id="3.30.1490.20">
    <property type="entry name" value="ATP-grasp fold, A domain"/>
    <property type="match status" value="1"/>
</dbReference>
<evidence type="ECO:0000313" key="6">
    <source>
        <dbReference type="EMBL" id="MBC5622756.1"/>
    </source>
</evidence>
<dbReference type="Proteomes" id="UP000646484">
    <property type="component" value="Unassembled WGS sequence"/>
</dbReference>
<evidence type="ECO:0000256" key="1">
    <source>
        <dbReference type="ARBA" id="ARBA00022598"/>
    </source>
</evidence>
<evidence type="ECO:0000256" key="2">
    <source>
        <dbReference type="ARBA" id="ARBA00022741"/>
    </source>
</evidence>
<dbReference type="RefSeq" id="WP_186977563.1">
    <property type="nucleotide sequence ID" value="NZ_JACOOH010000007.1"/>
</dbReference>
<protein>
    <submittedName>
        <fullName evidence="6">ATP-grasp domain-containing protein</fullName>
    </submittedName>
</protein>
<evidence type="ECO:0000256" key="4">
    <source>
        <dbReference type="PROSITE-ProRule" id="PRU00409"/>
    </source>
</evidence>
<dbReference type="Gene3D" id="3.30.470.20">
    <property type="entry name" value="ATP-grasp fold, B domain"/>
    <property type="match status" value="1"/>
</dbReference>
<evidence type="ECO:0000256" key="3">
    <source>
        <dbReference type="ARBA" id="ARBA00022840"/>
    </source>
</evidence>
<dbReference type="EMBL" id="JACOOH010000007">
    <property type="protein sequence ID" value="MBC5622756.1"/>
    <property type="molecule type" value="Genomic_DNA"/>
</dbReference>
<keyword evidence="7" id="KW-1185">Reference proteome</keyword>
<dbReference type="SUPFAM" id="SSF52440">
    <property type="entry name" value="PreATP-grasp domain"/>
    <property type="match status" value="1"/>
</dbReference>
<dbReference type="Pfam" id="PF13535">
    <property type="entry name" value="ATP-grasp_4"/>
    <property type="match status" value="1"/>
</dbReference>
<gene>
    <name evidence="6" type="ORF">H8S64_16810</name>
</gene>
<dbReference type="SUPFAM" id="SSF56059">
    <property type="entry name" value="Glutathione synthetase ATP-binding domain-like"/>
    <property type="match status" value="1"/>
</dbReference>
<evidence type="ECO:0000259" key="5">
    <source>
        <dbReference type="PROSITE" id="PS50975"/>
    </source>
</evidence>
<dbReference type="PROSITE" id="PS50975">
    <property type="entry name" value="ATP_GRASP"/>
    <property type="match status" value="1"/>
</dbReference>
<dbReference type="InterPro" id="IPR052032">
    <property type="entry name" value="ATP-dep_AA_Ligase"/>
</dbReference>
<accession>A0ABR7D481</accession>
<organism evidence="6 7">
    <name type="scientific">Butyricimonas hominis</name>
    <dbReference type="NCBI Taxonomy" id="2763032"/>
    <lineage>
        <taxon>Bacteria</taxon>
        <taxon>Pseudomonadati</taxon>
        <taxon>Bacteroidota</taxon>
        <taxon>Bacteroidia</taxon>
        <taxon>Bacteroidales</taxon>
        <taxon>Odoribacteraceae</taxon>
        <taxon>Butyricimonas</taxon>
    </lineage>
</organism>
<dbReference type="InterPro" id="IPR011761">
    <property type="entry name" value="ATP-grasp"/>
</dbReference>
<evidence type="ECO:0000313" key="7">
    <source>
        <dbReference type="Proteomes" id="UP000646484"/>
    </source>
</evidence>
<dbReference type="PANTHER" id="PTHR43585:SF2">
    <property type="entry name" value="ATP-GRASP ENZYME FSQD"/>
    <property type="match status" value="1"/>
</dbReference>
<dbReference type="InterPro" id="IPR016185">
    <property type="entry name" value="PreATP-grasp_dom_sf"/>
</dbReference>
<feature type="domain" description="ATP-grasp" evidence="5">
    <location>
        <begin position="107"/>
        <end position="301"/>
    </location>
</feature>